<dbReference type="Pfam" id="PF09359">
    <property type="entry name" value="VTC"/>
    <property type="match status" value="1"/>
</dbReference>
<dbReference type="RefSeq" id="WP_138194294.1">
    <property type="nucleotide sequence ID" value="NZ_VCIW01000006.1"/>
</dbReference>
<comment type="caution">
    <text evidence="2">The sequence shown here is derived from an EMBL/GenBank/DDBJ whole genome shotgun (WGS) entry which is preliminary data.</text>
</comment>
<keyword evidence="3" id="KW-1185">Reference proteome</keyword>
<dbReference type="CDD" id="cd07750">
    <property type="entry name" value="PolyPPase_VTC_like"/>
    <property type="match status" value="1"/>
</dbReference>
<proteinExistence type="predicted"/>
<feature type="domain" description="VTC" evidence="1">
    <location>
        <begin position="9"/>
        <end position="228"/>
    </location>
</feature>
<dbReference type="GO" id="GO:0006799">
    <property type="term" value="P:polyphosphate biosynthetic process"/>
    <property type="evidence" value="ECO:0007669"/>
    <property type="project" value="UniProtKB-ARBA"/>
</dbReference>
<organism evidence="2 3">
    <name type="scientific">Paenibacillus antri</name>
    <dbReference type="NCBI Taxonomy" id="2582848"/>
    <lineage>
        <taxon>Bacteria</taxon>
        <taxon>Bacillati</taxon>
        <taxon>Bacillota</taxon>
        <taxon>Bacilli</taxon>
        <taxon>Bacillales</taxon>
        <taxon>Paenibacillaceae</taxon>
        <taxon>Paenibacillus</taxon>
    </lineage>
</organism>
<evidence type="ECO:0000313" key="3">
    <source>
        <dbReference type="Proteomes" id="UP000309676"/>
    </source>
</evidence>
<dbReference type="Gene3D" id="3.20.100.30">
    <property type="entry name" value="VTC, catalytic tunnel domain"/>
    <property type="match status" value="1"/>
</dbReference>
<evidence type="ECO:0000313" key="2">
    <source>
        <dbReference type="EMBL" id="TLS52050.1"/>
    </source>
</evidence>
<reference evidence="2 3" key="1">
    <citation type="submission" date="2019-05" db="EMBL/GenBank/DDBJ databases">
        <authorList>
            <person name="Narsing Rao M.P."/>
            <person name="Li W.J."/>
        </authorList>
    </citation>
    <scope>NUCLEOTIDE SEQUENCE [LARGE SCALE GENOMIC DNA]</scope>
    <source>
        <strain evidence="2 3">SYSU_K30003</strain>
    </source>
</reference>
<dbReference type="AlphaFoldDB" id="A0A5R9GD88"/>
<gene>
    <name evidence="2" type="ORF">FE782_11810</name>
</gene>
<dbReference type="EMBL" id="VCIW01000006">
    <property type="protein sequence ID" value="TLS52050.1"/>
    <property type="molecule type" value="Genomic_DNA"/>
</dbReference>
<sequence length="235" mass="27511">MQHEFKKLRHELKYYIHISEYYALRSRLAAFMSLDRNAASSEGYHIRSLYFSDQQETALLEKNFGLIQRKKYRIRIYNHSDKMIKLERKSRFGELVSKESASLSMQEYRSILAGDSDATANRKEPVMQQWNTARQVHRLKPDIIVDYTREAYTAEPGEVRVTFDKSLSAVVDTYDIFDREAATATVLAPPRLIMEVKYNDFLPGYIAEALRMRTHQREAISKYVLCREAVKPALR</sequence>
<evidence type="ECO:0000259" key="1">
    <source>
        <dbReference type="Pfam" id="PF09359"/>
    </source>
</evidence>
<dbReference type="OrthoDB" id="9784042at2"/>
<name>A0A5R9GD88_9BACL</name>
<dbReference type="InterPro" id="IPR018966">
    <property type="entry name" value="VTC_domain"/>
</dbReference>
<dbReference type="Proteomes" id="UP000309676">
    <property type="component" value="Unassembled WGS sequence"/>
</dbReference>
<dbReference type="InterPro" id="IPR042267">
    <property type="entry name" value="VTC_sf"/>
</dbReference>
<protein>
    <submittedName>
        <fullName evidence="2">Polyphosphate polymerase domain-containing protein</fullName>
    </submittedName>
</protein>
<accession>A0A5R9GD88</accession>